<accession>A0A177L9J5</accession>
<dbReference type="Proteomes" id="UP000076935">
    <property type="component" value="Unassembled WGS sequence"/>
</dbReference>
<proteinExistence type="predicted"/>
<dbReference type="NCBIfam" id="TIGR01538">
    <property type="entry name" value="portal_SPP1"/>
    <property type="match status" value="1"/>
</dbReference>
<gene>
    <name evidence="1" type="ORF">AWH49_11125</name>
</gene>
<keyword evidence="2" id="KW-1185">Reference proteome</keyword>
<name>A0A177L9J5_9BACI</name>
<dbReference type="RefSeq" id="WP_063965112.1">
    <property type="nucleotide sequence ID" value="NZ_JBCNAN010000021.1"/>
</dbReference>
<dbReference type="AlphaFoldDB" id="A0A177L9J5"/>
<evidence type="ECO:0000313" key="2">
    <source>
        <dbReference type="Proteomes" id="UP000076935"/>
    </source>
</evidence>
<evidence type="ECO:0008006" key="3">
    <source>
        <dbReference type="Google" id="ProtNLM"/>
    </source>
</evidence>
<dbReference type="InterPro" id="IPR021145">
    <property type="entry name" value="Portal_protein_SPP1_Gp6-like"/>
</dbReference>
<organism evidence="1 2">
    <name type="scientific">Domibacillus aminovorans</name>
    <dbReference type="NCBI Taxonomy" id="29332"/>
    <lineage>
        <taxon>Bacteria</taxon>
        <taxon>Bacillati</taxon>
        <taxon>Bacillota</taxon>
        <taxon>Bacilli</taxon>
        <taxon>Bacillales</taxon>
        <taxon>Bacillaceae</taxon>
        <taxon>Domibacillus</taxon>
    </lineage>
</organism>
<protein>
    <recommendedName>
        <fullName evidence="3">Phage portal protein</fullName>
    </recommendedName>
</protein>
<dbReference type="InterPro" id="IPR006428">
    <property type="entry name" value="Portal_SPP1-type"/>
</dbReference>
<dbReference type="EMBL" id="LQWY01000014">
    <property type="protein sequence ID" value="OAH61967.1"/>
    <property type="molecule type" value="Genomic_DNA"/>
</dbReference>
<comment type="caution">
    <text evidence="1">The sequence shown here is derived from an EMBL/GenBank/DDBJ whole genome shotgun (WGS) entry which is preliminary data.</text>
</comment>
<reference evidence="1 2" key="1">
    <citation type="submission" date="2016-01" db="EMBL/GenBank/DDBJ databases">
        <title>Investigation of taxonomic status of Bacillus aminovorans.</title>
        <authorList>
            <person name="Verma A."/>
            <person name="Pal Y."/>
            <person name="Krishnamurthi S."/>
        </authorList>
    </citation>
    <scope>NUCLEOTIDE SEQUENCE [LARGE SCALE GENOMIC DNA]</scope>
    <source>
        <strain evidence="1 2">DSM 1314</strain>
    </source>
</reference>
<evidence type="ECO:0000313" key="1">
    <source>
        <dbReference type="EMBL" id="OAH61967.1"/>
    </source>
</evidence>
<dbReference type="STRING" id="29332.AWH48_11510"/>
<sequence>MFRLDEDIEVTPELIQKLIEKHDTKRELKLRQYYDGEHDILKRKFEDETKPNNKIVTNFCQYITDLSIGYFTGKPVSYSISQEQEAAYMEQIQEIFDLNDEQQVNAALAQSTSIYGKGVEILYTTTGLNNELEIRFCELDLTEQNVILAYDRSVEKKLVLAIRYFRNKDILDDKETTQAFVYTSDTISHYIGTDEGYQLKNEEDHYFQEVPINVYWNKEEDGKGDFEDIITLNDAYNLLQSDDINESNYSNDAYLVFKGLSPDAEDIQLMKEHRSMKVDGDGEVKWLIKDINDTWKENLKSRLVSDIHRISGTPDLSDDSFGGNQTGESMKYKLKAFEDNRAMKERWFKQGLQRRICLITNILNIQGHAYDWRSIVPAFSANLPKADLSVDEMIKLVGAGILSKDTVRSKVSIIEDPADEAEKIEQQEAEYIRLNVNPVASSEQKEVVSNDAGTV</sequence>
<dbReference type="Pfam" id="PF05133">
    <property type="entry name" value="SPP1_portal"/>
    <property type="match status" value="1"/>
</dbReference>